<dbReference type="EMBL" id="JBBPBN010000060">
    <property type="protein sequence ID" value="KAK8987754.1"/>
    <property type="molecule type" value="Genomic_DNA"/>
</dbReference>
<feature type="region of interest" description="Disordered" evidence="1">
    <location>
        <begin position="36"/>
        <end position="58"/>
    </location>
</feature>
<keyword evidence="3" id="KW-1185">Reference proteome</keyword>
<gene>
    <name evidence="2" type="ORF">V6N11_027494</name>
</gene>
<dbReference type="Proteomes" id="UP001396334">
    <property type="component" value="Unassembled WGS sequence"/>
</dbReference>
<comment type="caution">
    <text evidence="2">The sequence shown here is derived from an EMBL/GenBank/DDBJ whole genome shotgun (WGS) entry which is preliminary data.</text>
</comment>
<accession>A0ABR2PHG0</accession>
<evidence type="ECO:0000313" key="3">
    <source>
        <dbReference type="Proteomes" id="UP001396334"/>
    </source>
</evidence>
<sequence length="145" mass="16345">MVLQQQKLQVAELATEMVPQQKLQVTELATEMVPHPSRNSFTPYGDGHSVQQRQEGSPMAQYVDDTDYYSDDASIVQKPLDYENNGLIWYPPPAEDENDEAESNFFSYDDEDEDVGDSGAMFTSSSSLSSTFPAKEKREGNERTF</sequence>
<feature type="compositionally biased region" description="Acidic residues" evidence="1">
    <location>
        <begin position="94"/>
        <end position="116"/>
    </location>
</feature>
<protein>
    <submittedName>
        <fullName evidence="2">Uncharacterized protein</fullName>
    </submittedName>
</protein>
<evidence type="ECO:0000313" key="2">
    <source>
        <dbReference type="EMBL" id="KAK8987754.1"/>
    </source>
</evidence>
<name>A0ABR2PHG0_9ROSI</name>
<feature type="region of interest" description="Disordered" evidence="1">
    <location>
        <begin position="86"/>
        <end position="145"/>
    </location>
</feature>
<reference evidence="2 3" key="1">
    <citation type="journal article" date="2024" name="G3 (Bethesda)">
        <title>Genome assembly of Hibiscus sabdariffa L. provides insights into metabolisms of medicinal natural products.</title>
        <authorList>
            <person name="Kim T."/>
        </authorList>
    </citation>
    <scope>NUCLEOTIDE SEQUENCE [LARGE SCALE GENOMIC DNA]</scope>
    <source>
        <strain evidence="2">TK-2024</strain>
        <tissue evidence="2">Old leaves</tissue>
    </source>
</reference>
<feature type="compositionally biased region" description="Basic and acidic residues" evidence="1">
    <location>
        <begin position="134"/>
        <end position="145"/>
    </location>
</feature>
<evidence type="ECO:0000256" key="1">
    <source>
        <dbReference type="SAM" id="MobiDB-lite"/>
    </source>
</evidence>
<organism evidence="2 3">
    <name type="scientific">Hibiscus sabdariffa</name>
    <name type="common">roselle</name>
    <dbReference type="NCBI Taxonomy" id="183260"/>
    <lineage>
        <taxon>Eukaryota</taxon>
        <taxon>Viridiplantae</taxon>
        <taxon>Streptophyta</taxon>
        <taxon>Embryophyta</taxon>
        <taxon>Tracheophyta</taxon>
        <taxon>Spermatophyta</taxon>
        <taxon>Magnoliopsida</taxon>
        <taxon>eudicotyledons</taxon>
        <taxon>Gunneridae</taxon>
        <taxon>Pentapetalae</taxon>
        <taxon>rosids</taxon>
        <taxon>malvids</taxon>
        <taxon>Malvales</taxon>
        <taxon>Malvaceae</taxon>
        <taxon>Malvoideae</taxon>
        <taxon>Hibiscus</taxon>
    </lineage>
</organism>
<proteinExistence type="predicted"/>